<sequence length="287" mass="30841">MGQAAGKLVISHPNTKTKDTAENLDANGTDTQAENAPQTDKENDKTETHLNGASDHVDEAATGPNGKVNGVEGETTDEEKKDSKTPKKTKNPITWIQRRLSKRNSTTKKQPVDETPAEGDTGHVDEHPAEDVASHPVEVSESEVKQVAEALVDEAISSAVTSGNEQVPQPEAENAPHVTETPESKISDVSDHQPHVEAIEKKHEAAVVIENNVPEVAVDILTNSTTEVNGHPVVDTNNTNAENDCCQEKNVTLKEQDEVVAKKLANLEITNGHMENEEVLVNGDSTA</sequence>
<feature type="compositionally biased region" description="Basic and acidic residues" evidence="1">
    <location>
        <begin position="39"/>
        <end position="48"/>
    </location>
</feature>
<feature type="compositionally biased region" description="Polar residues" evidence="1">
    <location>
        <begin position="26"/>
        <end position="38"/>
    </location>
</feature>
<evidence type="ECO:0000313" key="2">
    <source>
        <dbReference type="EMBL" id="CAL5140146.1"/>
    </source>
</evidence>
<accession>A0AAV2TV44</accession>
<dbReference type="AlphaFoldDB" id="A0AAV2TV44"/>
<comment type="caution">
    <text evidence="2">The sequence shown here is derived from an EMBL/GenBank/DDBJ whole genome shotgun (WGS) entry which is preliminary data.</text>
</comment>
<evidence type="ECO:0000313" key="3">
    <source>
        <dbReference type="Proteomes" id="UP001497525"/>
    </source>
</evidence>
<proteinExistence type="predicted"/>
<reference evidence="2" key="1">
    <citation type="submission" date="2024-06" db="EMBL/GenBank/DDBJ databases">
        <authorList>
            <person name="Liu X."/>
            <person name="Lenzi L."/>
            <person name="Haldenby T S."/>
            <person name="Uol C."/>
        </authorList>
    </citation>
    <scope>NUCLEOTIDE SEQUENCE</scope>
</reference>
<feature type="compositionally biased region" description="Basic and acidic residues" evidence="1">
    <location>
        <begin position="180"/>
        <end position="192"/>
    </location>
</feature>
<evidence type="ECO:0000256" key="1">
    <source>
        <dbReference type="SAM" id="MobiDB-lite"/>
    </source>
</evidence>
<feature type="compositionally biased region" description="Basic and acidic residues" evidence="1">
    <location>
        <begin position="120"/>
        <end position="133"/>
    </location>
</feature>
<feature type="region of interest" description="Disordered" evidence="1">
    <location>
        <begin position="1"/>
        <end position="143"/>
    </location>
</feature>
<name>A0AAV2TV44_CALDB</name>
<feature type="region of interest" description="Disordered" evidence="1">
    <location>
        <begin position="159"/>
        <end position="192"/>
    </location>
</feature>
<organism evidence="2 3">
    <name type="scientific">Calicophoron daubneyi</name>
    <name type="common">Rumen fluke</name>
    <name type="synonym">Paramphistomum daubneyi</name>
    <dbReference type="NCBI Taxonomy" id="300641"/>
    <lineage>
        <taxon>Eukaryota</taxon>
        <taxon>Metazoa</taxon>
        <taxon>Spiralia</taxon>
        <taxon>Lophotrochozoa</taxon>
        <taxon>Platyhelminthes</taxon>
        <taxon>Trematoda</taxon>
        <taxon>Digenea</taxon>
        <taxon>Plagiorchiida</taxon>
        <taxon>Pronocephalata</taxon>
        <taxon>Paramphistomoidea</taxon>
        <taxon>Paramphistomidae</taxon>
        <taxon>Calicophoron</taxon>
    </lineage>
</organism>
<dbReference type="Proteomes" id="UP001497525">
    <property type="component" value="Unassembled WGS sequence"/>
</dbReference>
<dbReference type="EMBL" id="CAXLJL010000711">
    <property type="protein sequence ID" value="CAL5140146.1"/>
    <property type="molecule type" value="Genomic_DNA"/>
</dbReference>
<gene>
    <name evidence="2" type="ORF">CDAUBV1_LOCUS15326</name>
</gene>
<protein>
    <submittedName>
        <fullName evidence="2">Uncharacterized protein</fullName>
    </submittedName>
</protein>